<evidence type="ECO:0000313" key="1">
    <source>
        <dbReference type="EMBL" id="RDX65494.1"/>
    </source>
</evidence>
<gene>
    <name evidence="1" type="ORF">CR513_55849</name>
</gene>
<organism evidence="1 2">
    <name type="scientific">Mucuna pruriens</name>
    <name type="common">Velvet bean</name>
    <name type="synonym">Dolichos pruriens</name>
    <dbReference type="NCBI Taxonomy" id="157652"/>
    <lineage>
        <taxon>Eukaryota</taxon>
        <taxon>Viridiplantae</taxon>
        <taxon>Streptophyta</taxon>
        <taxon>Embryophyta</taxon>
        <taxon>Tracheophyta</taxon>
        <taxon>Spermatophyta</taxon>
        <taxon>Magnoliopsida</taxon>
        <taxon>eudicotyledons</taxon>
        <taxon>Gunneridae</taxon>
        <taxon>Pentapetalae</taxon>
        <taxon>rosids</taxon>
        <taxon>fabids</taxon>
        <taxon>Fabales</taxon>
        <taxon>Fabaceae</taxon>
        <taxon>Papilionoideae</taxon>
        <taxon>50 kb inversion clade</taxon>
        <taxon>NPAAA clade</taxon>
        <taxon>indigoferoid/millettioid clade</taxon>
        <taxon>Phaseoleae</taxon>
        <taxon>Mucuna</taxon>
    </lineage>
</organism>
<dbReference type="Proteomes" id="UP000257109">
    <property type="component" value="Unassembled WGS sequence"/>
</dbReference>
<comment type="caution">
    <text evidence="1">The sequence shown here is derived from an EMBL/GenBank/DDBJ whole genome shotgun (WGS) entry which is preliminary data.</text>
</comment>
<proteinExistence type="predicted"/>
<sequence>MQNVDQFKRLPNKQCPYKRYPPEALPILLSGCGAQVAHIPSRWSHYRLGMSAYKRILGRSLEEIPRDASQVPPNDFPRRQLI</sequence>
<name>A0A371EHN4_MUCPR</name>
<dbReference type="AlphaFoldDB" id="A0A371EHN4"/>
<reference evidence="1" key="1">
    <citation type="submission" date="2018-05" db="EMBL/GenBank/DDBJ databases">
        <title>Draft genome of Mucuna pruriens seed.</title>
        <authorList>
            <person name="Nnadi N.E."/>
            <person name="Vos R."/>
            <person name="Hasami M.H."/>
            <person name="Devisetty U.K."/>
            <person name="Aguiy J.C."/>
        </authorList>
    </citation>
    <scope>NUCLEOTIDE SEQUENCE [LARGE SCALE GENOMIC DNA]</scope>
    <source>
        <strain evidence="1">JCA_2017</strain>
    </source>
</reference>
<protein>
    <submittedName>
        <fullName evidence="1">Uncharacterized protein</fullName>
    </submittedName>
</protein>
<keyword evidence="2" id="KW-1185">Reference proteome</keyword>
<evidence type="ECO:0000313" key="2">
    <source>
        <dbReference type="Proteomes" id="UP000257109"/>
    </source>
</evidence>
<accession>A0A371EHN4</accession>
<dbReference type="EMBL" id="QJKJ01013873">
    <property type="protein sequence ID" value="RDX65494.1"/>
    <property type="molecule type" value="Genomic_DNA"/>
</dbReference>
<feature type="non-terminal residue" evidence="1">
    <location>
        <position position="1"/>
    </location>
</feature>